<evidence type="ECO:0000259" key="9">
    <source>
        <dbReference type="Pfam" id="PF07730"/>
    </source>
</evidence>
<keyword evidence="4" id="KW-0808">Transferase</keyword>
<dbReference type="GO" id="GO:0000155">
    <property type="term" value="F:phosphorelay sensor kinase activity"/>
    <property type="evidence" value="ECO:0007669"/>
    <property type="project" value="InterPro"/>
</dbReference>
<comment type="catalytic activity">
    <reaction evidence="1">
        <text>ATP + protein L-histidine = ADP + protein N-phospho-L-histidine.</text>
        <dbReference type="EC" id="2.7.13.3"/>
    </reaction>
</comment>
<keyword evidence="5" id="KW-0547">Nucleotide-binding</keyword>
<evidence type="ECO:0000256" key="4">
    <source>
        <dbReference type="ARBA" id="ARBA00022679"/>
    </source>
</evidence>
<dbReference type="EMBL" id="CP066007">
    <property type="protein sequence ID" value="QQB46633.1"/>
    <property type="molecule type" value="Genomic_DNA"/>
</dbReference>
<organism evidence="10 11">
    <name type="scientific">Corynebacterium glucuronolyticum</name>
    <dbReference type="NCBI Taxonomy" id="39791"/>
    <lineage>
        <taxon>Bacteria</taxon>
        <taxon>Bacillati</taxon>
        <taxon>Actinomycetota</taxon>
        <taxon>Actinomycetes</taxon>
        <taxon>Mycobacteriales</taxon>
        <taxon>Corynebacteriaceae</taxon>
        <taxon>Corynebacterium</taxon>
    </lineage>
</organism>
<name>A0A7T4EFV3_9CORY</name>
<dbReference type="InterPro" id="IPR011712">
    <property type="entry name" value="Sig_transdc_His_kin_sub3_dim/P"/>
</dbReference>
<dbReference type="PANTHER" id="PTHR24421:SF10">
    <property type="entry name" value="NITRATE_NITRITE SENSOR PROTEIN NARQ"/>
    <property type="match status" value="1"/>
</dbReference>
<dbReference type="RefSeq" id="WP_005390920.1">
    <property type="nucleotide sequence ID" value="NZ_CP066007.1"/>
</dbReference>
<keyword evidence="7" id="KW-0067">ATP-binding</keyword>
<dbReference type="SUPFAM" id="SSF55874">
    <property type="entry name" value="ATPase domain of HSP90 chaperone/DNA topoisomerase II/histidine kinase"/>
    <property type="match status" value="1"/>
</dbReference>
<dbReference type="EC" id="2.7.13.3" evidence="2"/>
<evidence type="ECO:0000256" key="5">
    <source>
        <dbReference type="ARBA" id="ARBA00022741"/>
    </source>
</evidence>
<evidence type="ECO:0000256" key="8">
    <source>
        <dbReference type="ARBA" id="ARBA00023012"/>
    </source>
</evidence>
<reference evidence="10 11" key="1">
    <citation type="submission" date="2020-12" db="EMBL/GenBank/DDBJ databases">
        <title>FDA dAtabase for Regulatory Grade micrObial Sequences (FDA-ARGOS): Supporting development and validation of Infectious Disease Dx tests.</title>
        <authorList>
            <person name="Sproer C."/>
            <person name="Gronow S."/>
            <person name="Severitt S."/>
            <person name="Schroder I."/>
            <person name="Tallon L."/>
            <person name="Sadzewicz L."/>
            <person name="Zhao X."/>
            <person name="Boylan J."/>
            <person name="Ott S."/>
            <person name="Bowen H."/>
            <person name="Vavikolanu K."/>
            <person name="Mehta A."/>
            <person name="Aluvathingal J."/>
            <person name="Nadendla S."/>
            <person name="Lowell S."/>
            <person name="Myers T."/>
            <person name="Yan Y."/>
            <person name="Sichtig H."/>
        </authorList>
    </citation>
    <scope>NUCLEOTIDE SEQUENCE [LARGE SCALE GENOMIC DNA]</scope>
    <source>
        <strain evidence="10 11">FDAARGOS_1053</strain>
    </source>
</reference>
<evidence type="ECO:0000256" key="1">
    <source>
        <dbReference type="ARBA" id="ARBA00000085"/>
    </source>
</evidence>
<evidence type="ECO:0000256" key="6">
    <source>
        <dbReference type="ARBA" id="ARBA00022777"/>
    </source>
</evidence>
<dbReference type="CDD" id="cd16917">
    <property type="entry name" value="HATPase_UhpB-NarQ-NarX-like"/>
    <property type="match status" value="1"/>
</dbReference>
<dbReference type="OrthoDB" id="5242012at2"/>
<evidence type="ECO:0000256" key="3">
    <source>
        <dbReference type="ARBA" id="ARBA00022553"/>
    </source>
</evidence>
<accession>A0A7T4EFV3</accession>
<evidence type="ECO:0000256" key="7">
    <source>
        <dbReference type="ARBA" id="ARBA00022840"/>
    </source>
</evidence>
<protein>
    <recommendedName>
        <fullName evidence="2">histidine kinase</fullName>
        <ecNumber evidence="2">2.7.13.3</ecNumber>
    </recommendedName>
</protein>
<dbReference type="Proteomes" id="UP000596145">
    <property type="component" value="Chromosome"/>
</dbReference>
<dbReference type="InterPro" id="IPR036890">
    <property type="entry name" value="HATPase_C_sf"/>
</dbReference>
<keyword evidence="6 10" id="KW-0418">Kinase</keyword>
<feature type="domain" description="Signal transduction histidine kinase subgroup 3 dimerisation and phosphoacceptor" evidence="9">
    <location>
        <begin position="63"/>
        <end position="125"/>
    </location>
</feature>
<dbReference type="Pfam" id="PF07730">
    <property type="entry name" value="HisKA_3"/>
    <property type="match status" value="1"/>
</dbReference>
<dbReference type="GO" id="GO:0016020">
    <property type="term" value="C:membrane"/>
    <property type="evidence" value="ECO:0007669"/>
    <property type="project" value="InterPro"/>
</dbReference>
<dbReference type="GO" id="GO:0005524">
    <property type="term" value="F:ATP binding"/>
    <property type="evidence" value="ECO:0007669"/>
    <property type="project" value="UniProtKB-KW"/>
</dbReference>
<evidence type="ECO:0000256" key="2">
    <source>
        <dbReference type="ARBA" id="ARBA00012438"/>
    </source>
</evidence>
<gene>
    <name evidence="10" type="ORF">I6I10_01385</name>
</gene>
<keyword evidence="8" id="KW-0902">Two-component regulatory system</keyword>
<dbReference type="InterPro" id="IPR050482">
    <property type="entry name" value="Sensor_HK_TwoCompSys"/>
</dbReference>
<sequence length="257" mass="27979">MNGVGYRVTVDPALPPRTVASVKVNGMRWFRKNSHTRNKMEHQQLLEQLVTSQRALVHAYEIERRRIERDLHDGAQQYLVSAALKIGEAQLTATGQQAELLAEARAALQQSLDSLRATVRGIHPQILHERGLVAALEDACDSKYVRIRCPIPIPQVPEGVLAAAYFFTLEAVTNARKYASDSLVEVLITVGEGLNISVVDHGQGGARVVPEGGLAGMRERIHAVGGTLEVYSPQGGPTRVAATIPLLLHRDEPGVVL</sequence>
<keyword evidence="3" id="KW-0597">Phosphoprotein</keyword>
<evidence type="ECO:0000313" key="11">
    <source>
        <dbReference type="Proteomes" id="UP000596145"/>
    </source>
</evidence>
<dbReference type="GeneID" id="92759039"/>
<dbReference type="PANTHER" id="PTHR24421">
    <property type="entry name" value="NITRATE/NITRITE SENSOR PROTEIN NARX-RELATED"/>
    <property type="match status" value="1"/>
</dbReference>
<proteinExistence type="predicted"/>
<dbReference type="GO" id="GO:0046983">
    <property type="term" value="F:protein dimerization activity"/>
    <property type="evidence" value="ECO:0007669"/>
    <property type="project" value="InterPro"/>
</dbReference>
<dbReference type="Gene3D" id="3.30.565.10">
    <property type="entry name" value="Histidine kinase-like ATPase, C-terminal domain"/>
    <property type="match status" value="1"/>
</dbReference>
<evidence type="ECO:0000313" key="10">
    <source>
        <dbReference type="EMBL" id="QQB46633.1"/>
    </source>
</evidence>
<dbReference type="Gene3D" id="1.20.5.1930">
    <property type="match status" value="1"/>
</dbReference>
<dbReference type="AlphaFoldDB" id="A0A7T4EFV3"/>